<dbReference type="AlphaFoldDB" id="A0A2X4WYQ7"/>
<dbReference type="EMBL" id="LS483468">
    <property type="protein sequence ID" value="SQI29284.1"/>
    <property type="molecule type" value="Genomic_DNA"/>
</dbReference>
<keyword evidence="2" id="KW-1185">Reference proteome</keyword>
<reference evidence="1 2" key="1">
    <citation type="submission" date="2018-06" db="EMBL/GenBank/DDBJ databases">
        <authorList>
            <consortium name="Pathogen Informatics"/>
            <person name="Doyle S."/>
        </authorList>
    </citation>
    <scope>NUCLEOTIDE SEQUENCE [LARGE SCALE GENOMIC DNA]</scope>
    <source>
        <strain evidence="1 2">NCTC10994</strain>
    </source>
</reference>
<dbReference type="KEGG" id="rcr:NCTC10994_00914"/>
<dbReference type="Proteomes" id="UP000249091">
    <property type="component" value="Chromosome 1"/>
</dbReference>
<accession>A0A2X4WYQ7</accession>
<proteinExistence type="predicted"/>
<dbReference type="InterPro" id="IPR010773">
    <property type="entry name" value="Mycophage_PG1_Gp7"/>
</dbReference>
<dbReference type="Pfam" id="PF07098">
    <property type="entry name" value="DUF1360"/>
    <property type="match status" value="1"/>
</dbReference>
<evidence type="ECO:0000313" key="2">
    <source>
        <dbReference type="Proteomes" id="UP000249091"/>
    </source>
</evidence>
<organism evidence="1 2">
    <name type="scientific">Rhodococcus coprophilus</name>
    <dbReference type="NCBI Taxonomy" id="38310"/>
    <lineage>
        <taxon>Bacteria</taxon>
        <taxon>Bacillati</taxon>
        <taxon>Actinomycetota</taxon>
        <taxon>Actinomycetes</taxon>
        <taxon>Mycobacteriales</taxon>
        <taxon>Nocardiaceae</taxon>
        <taxon>Rhodococcus</taxon>
    </lineage>
</organism>
<name>A0A2X4WYQ7_9NOCA</name>
<evidence type="ECO:0000313" key="1">
    <source>
        <dbReference type="EMBL" id="SQI29284.1"/>
    </source>
</evidence>
<sequence length="32" mass="3650">MDRPRGHSGLRHSLGELMTCPFCFDVWAITES</sequence>
<protein>
    <submittedName>
        <fullName evidence="1">Membrane protein</fullName>
    </submittedName>
</protein>
<gene>
    <name evidence="1" type="ORF">NCTC10994_00914</name>
</gene>